<dbReference type="Pfam" id="PF01510">
    <property type="entry name" value="Amidase_2"/>
    <property type="match status" value="1"/>
</dbReference>
<evidence type="ECO:0000256" key="3">
    <source>
        <dbReference type="ARBA" id="ARBA00022801"/>
    </source>
</evidence>
<dbReference type="EC" id="3.5.1.28" evidence="2"/>
<dbReference type="AlphaFoldDB" id="A0A840N4L1"/>
<dbReference type="PANTHER" id="PTHR30417:SF11">
    <property type="entry name" value="N-ACETYLMURAMOYL-L-ALANINE AMIDASE XLYA"/>
    <property type="match status" value="1"/>
</dbReference>
<reference evidence="8 9" key="1">
    <citation type="submission" date="2020-08" db="EMBL/GenBank/DDBJ databases">
        <title>Genomic Encyclopedia of Type Strains, Phase IV (KMG-IV): sequencing the most valuable type-strain genomes for metagenomic binning, comparative biology and taxonomic classification.</title>
        <authorList>
            <person name="Goeker M."/>
        </authorList>
    </citation>
    <scope>NUCLEOTIDE SEQUENCE [LARGE SCALE GENOMIC DNA]</scope>
    <source>
        <strain evidence="8 9">DSM 17498</strain>
    </source>
</reference>
<evidence type="ECO:0000313" key="8">
    <source>
        <dbReference type="EMBL" id="MBB5052788.1"/>
    </source>
</evidence>
<dbReference type="Proteomes" id="UP000521227">
    <property type="component" value="Unassembled WGS sequence"/>
</dbReference>
<keyword evidence="6" id="KW-0961">Cell wall biogenesis/degradation</keyword>
<name>A0A840N4L1_9BRAD</name>
<keyword evidence="3" id="KW-0378">Hydrolase</keyword>
<evidence type="ECO:0000256" key="1">
    <source>
        <dbReference type="ARBA" id="ARBA00001561"/>
    </source>
</evidence>
<dbReference type="InterPro" id="IPR036505">
    <property type="entry name" value="Amidase/PGRP_sf"/>
</dbReference>
<dbReference type="GO" id="GO:0008745">
    <property type="term" value="F:N-acetylmuramoyl-L-alanine amidase activity"/>
    <property type="evidence" value="ECO:0007669"/>
    <property type="project" value="UniProtKB-EC"/>
</dbReference>
<evidence type="ECO:0000256" key="4">
    <source>
        <dbReference type="ARBA" id="ARBA00022969"/>
    </source>
</evidence>
<dbReference type="SUPFAM" id="SSF55846">
    <property type="entry name" value="N-acetylmuramoyl-L-alanine amidase-like"/>
    <property type="match status" value="1"/>
</dbReference>
<proteinExistence type="predicted"/>
<feature type="domain" description="N-acetylmuramoyl-L-alanine amidase" evidence="7">
    <location>
        <begin position="19"/>
        <end position="150"/>
    </location>
</feature>
<evidence type="ECO:0000259" key="7">
    <source>
        <dbReference type="SMART" id="SM00644"/>
    </source>
</evidence>
<dbReference type="CDD" id="cd06583">
    <property type="entry name" value="PGRP"/>
    <property type="match status" value="1"/>
</dbReference>
<keyword evidence="5" id="KW-0178">Competence</keyword>
<comment type="catalytic activity">
    <reaction evidence="1">
        <text>Hydrolyzes the link between N-acetylmuramoyl residues and L-amino acid residues in certain cell-wall glycopeptides.</text>
        <dbReference type="EC" id="3.5.1.28"/>
    </reaction>
</comment>
<comment type="caution">
    <text evidence="8">The sequence shown here is derived from an EMBL/GenBank/DDBJ whole genome shotgun (WGS) entry which is preliminary data.</text>
</comment>
<sequence>MNLDTAQLKLHLVQDYVPVGNSNRPGDKLTASSITIHNTDNGSAGANAAAHARYMKGPDAQKRQVSWHFTVDDKFVYQSLPTNEVAWHTATLQGNASSVGIEICMNSDLNVVACYDRAALLTAWLAYRLGIHVPSAIFQHHDWSKKNCPRVLRATSNGWSDFLAKVQRNFKNLKPIDAPLISYHDDDHHHSVA</sequence>
<protein>
    <recommendedName>
        <fullName evidence="2">N-acetylmuramoyl-L-alanine amidase</fullName>
        <ecNumber evidence="2">3.5.1.28</ecNumber>
    </recommendedName>
</protein>
<evidence type="ECO:0000256" key="6">
    <source>
        <dbReference type="ARBA" id="ARBA00023316"/>
    </source>
</evidence>
<dbReference type="InterPro" id="IPR051206">
    <property type="entry name" value="NAMLAA_amidase_2"/>
</dbReference>
<dbReference type="SMART" id="SM00644">
    <property type="entry name" value="Ami_2"/>
    <property type="match status" value="1"/>
</dbReference>
<dbReference type="Gene3D" id="3.40.80.10">
    <property type="entry name" value="Peptidoglycan recognition protein-like"/>
    <property type="match status" value="1"/>
</dbReference>
<dbReference type="GO" id="GO:0071555">
    <property type="term" value="P:cell wall organization"/>
    <property type="evidence" value="ECO:0007669"/>
    <property type="project" value="UniProtKB-KW"/>
</dbReference>
<accession>A0A840N4L1</accession>
<evidence type="ECO:0000256" key="5">
    <source>
        <dbReference type="ARBA" id="ARBA00023287"/>
    </source>
</evidence>
<dbReference type="GO" id="GO:0030435">
    <property type="term" value="P:sporulation resulting in formation of a cellular spore"/>
    <property type="evidence" value="ECO:0007669"/>
    <property type="project" value="UniProtKB-KW"/>
</dbReference>
<dbReference type="GO" id="GO:0030420">
    <property type="term" value="P:establishment of competence for transformation"/>
    <property type="evidence" value="ECO:0007669"/>
    <property type="project" value="UniProtKB-KW"/>
</dbReference>
<gene>
    <name evidence="8" type="ORF">HNQ36_002762</name>
</gene>
<evidence type="ECO:0000313" key="9">
    <source>
        <dbReference type="Proteomes" id="UP000521227"/>
    </source>
</evidence>
<keyword evidence="4" id="KW-0749">Sporulation</keyword>
<dbReference type="EMBL" id="JACHIJ010000003">
    <property type="protein sequence ID" value="MBB5052788.1"/>
    <property type="molecule type" value="Genomic_DNA"/>
</dbReference>
<evidence type="ECO:0000256" key="2">
    <source>
        <dbReference type="ARBA" id="ARBA00011901"/>
    </source>
</evidence>
<dbReference type="RefSeq" id="WP_184085870.1">
    <property type="nucleotide sequence ID" value="NZ_JACHIJ010000003.1"/>
</dbReference>
<dbReference type="PANTHER" id="PTHR30417">
    <property type="entry name" value="N-ACETYLMURAMOYL-L-ALANINE AMIDASE AMID"/>
    <property type="match status" value="1"/>
</dbReference>
<organism evidence="8 9">
    <name type="scientific">Afipia massiliensis</name>
    <dbReference type="NCBI Taxonomy" id="211460"/>
    <lineage>
        <taxon>Bacteria</taxon>
        <taxon>Pseudomonadati</taxon>
        <taxon>Pseudomonadota</taxon>
        <taxon>Alphaproteobacteria</taxon>
        <taxon>Hyphomicrobiales</taxon>
        <taxon>Nitrobacteraceae</taxon>
        <taxon>Afipia</taxon>
    </lineage>
</organism>
<dbReference type="InterPro" id="IPR002502">
    <property type="entry name" value="Amidase_domain"/>
</dbReference>
<dbReference type="GO" id="GO:0009253">
    <property type="term" value="P:peptidoglycan catabolic process"/>
    <property type="evidence" value="ECO:0007669"/>
    <property type="project" value="InterPro"/>
</dbReference>
<dbReference type="GO" id="GO:0009254">
    <property type="term" value="P:peptidoglycan turnover"/>
    <property type="evidence" value="ECO:0007669"/>
    <property type="project" value="TreeGrafter"/>
</dbReference>